<dbReference type="InterPro" id="IPR010035">
    <property type="entry name" value="Thi_S"/>
</dbReference>
<dbReference type="SUPFAM" id="SSF54285">
    <property type="entry name" value="MoaD/ThiS"/>
    <property type="match status" value="1"/>
</dbReference>
<evidence type="ECO:0000313" key="1">
    <source>
        <dbReference type="EMBL" id="TEB10508.1"/>
    </source>
</evidence>
<sequence length="66" mass="7422">MKIMLNGKEEFIEAGMTLDVFINLKGYNPEHIIIVYNSEIVSRESLAGFKMKDNDKIDLVKFVGGG</sequence>
<dbReference type="AlphaFoldDB" id="A0A4Y7RNE0"/>
<dbReference type="OrthoDB" id="9810692at2"/>
<organism evidence="1 2">
    <name type="scientific">Pelotomaculum propionicicum</name>
    <dbReference type="NCBI Taxonomy" id="258475"/>
    <lineage>
        <taxon>Bacteria</taxon>
        <taxon>Bacillati</taxon>
        <taxon>Bacillota</taxon>
        <taxon>Clostridia</taxon>
        <taxon>Eubacteriales</taxon>
        <taxon>Desulfotomaculaceae</taxon>
        <taxon>Pelotomaculum</taxon>
    </lineage>
</organism>
<evidence type="ECO:0000313" key="2">
    <source>
        <dbReference type="Proteomes" id="UP000297597"/>
    </source>
</evidence>
<dbReference type="InterPro" id="IPR016155">
    <property type="entry name" value="Mopterin_synth/thiamin_S_b"/>
</dbReference>
<dbReference type="InterPro" id="IPR012675">
    <property type="entry name" value="Beta-grasp_dom_sf"/>
</dbReference>
<proteinExistence type="predicted"/>
<accession>A0A4Y7RNE0</accession>
<keyword evidence="2" id="KW-1185">Reference proteome</keyword>
<dbReference type="EMBL" id="QFFZ01000025">
    <property type="protein sequence ID" value="TEB10508.1"/>
    <property type="molecule type" value="Genomic_DNA"/>
</dbReference>
<gene>
    <name evidence="1" type="ORF">Pmgp_02307</name>
</gene>
<evidence type="ECO:0008006" key="3">
    <source>
        <dbReference type="Google" id="ProtNLM"/>
    </source>
</evidence>
<dbReference type="Pfam" id="PF02597">
    <property type="entry name" value="ThiS"/>
    <property type="match status" value="1"/>
</dbReference>
<dbReference type="PANTHER" id="PTHR34472">
    <property type="entry name" value="SULFUR CARRIER PROTEIN THIS"/>
    <property type="match status" value="1"/>
</dbReference>
<protein>
    <recommendedName>
        <fullName evidence="3">Sulfur carrier protein ThiS</fullName>
    </recommendedName>
</protein>
<dbReference type="InterPro" id="IPR003749">
    <property type="entry name" value="ThiS/MoaD-like"/>
</dbReference>
<dbReference type="PANTHER" id="PTHR34472:SF1">
    <property type="entry name" value="SULFUR CARRIER PROTEIN THIS"/>
    <property type="match status" value="1"/>
</dbReference>
<reference evidence="1 2" key="1">
    <citation type="journal article" date="2018" name="Environ. Microbiol.">
        <title>Novel energy conservation strategies and behaviour of Pelotomaculum schinkii driving syntrophic propionate catabolism.</title>
        <authorList>
            <person name="Hidalgo-Ahumada C.A.P."/>
            <person name="Nobu M.K."/>
            <person name="Narihiro T."/>
            <person name="Tamaki H."/>
            <person name="Liu W.T."/>
            <person name="Kamagata Y."/>
            <person name="Stams A.J.M."/>
            <person name="Imachi H."/>
            <person name="Sousa D.Z."/>
        </authorList>
    </citation>
    <scope>NUCLEOTIDE SEQUENCE [LARGE SCALE GENOMIC DNA]</scope>
    <source>
        <strain evidence="1 2">MGP</strain>
    </source>
</reference>
<dbReference type="NCBIfam" id="TIGR01683">
    <property type="entry name" value="thiS"/>
    <property type="match status" value="1"/>
</dbReference>
<name>A0A4Y7RNE0_9FIRM</name>
<comment type="caution">
    <text evidence="1">The sequence shown here is derived from an EMBL/GenBank/DDBJ whole genome shotgun (WGS) entry which is preliminary data.</text>
</comment>
<dbReference type="CDD" id="cd00565">
    <property type="entry name" value="Ubl_ThiS"/>
    <property type="match status" value="1"/>
</dbReference>
<dbReference type="Gene3D" id="3.10.20.30">
    <property type="match status" value="1"/>
</dbReference>
<dbReference type="Proteomes" id="UP000297597">
    <property type="component" value="Unassembled WGS sequence"/>
</dbReference>